<dbReference type="SMART" id="SM00406">
    <property type="entry name" value="IGv"/>
    <property type="match status" value="2"/>
</dbReference>
<evidence type="ECO:0000259" key="12">
    <source>
        <dbReference type="PROSITE" id="PS50835"/>
    </source>
</evidence>
<proteinExistence type="predicted"/>
<accession>A0ABU7BIJ1</accession>
<dbReference type="PROSITE" id="PS50835">
    <property type="entry name" value="IG_LIKE"/>
    <property type="match status" value="2"/>
</dbReference>
<evidence type="ECO:0000256" key="5">
    <source>
        <dbReference type="ARBA" id="ARBA00022989"/>
    </source>
</evidence>
<evidence type="ECO:0000256" key="9">
    <source>
        <dbReference type="ARBA" id="ARBA00023180"/>
    </source>
</evidence>
<dbReference type="InterPro" id="IPR003599">
    <property type="entry name" value="Ig_sub"/>
</dbReference>
<name>A0ABU7BIJ1_9TELE</name>
<evidence type="ECO:0000256" key="8">
    <source>
        <dbReference type="ARBA" id="ARBA00023170"/>
    </source>
</evidence>
<dbReference type="Gene3D" id="2.60.40.10">
    <property type="entry name" value="Immunoglobulins"/>
    <property type="match status" value="2"/>
</dbReference>
<keyword evidence="14" id="KW-1185">Reference proteome</keyword>
<comment type="subcellular location">
    <subcellularLocation>
        <location evidence="1">Cell membrane</location>
        <topology evidence="1">Single-pass type I membrane protein</topology>
    </subcellularLocation>
</comment>
<dbReference type="Proteomes" id="UP001345963">
    <property type="component" value="Unassembled WGS sequence"/>
</dbReference>
<keyword evidence="5" id="KW-1133">Transmembrane helix</keyword>
<organism evidence="13 14">
    <name type="scientific">Ataeniobius toweri</name>
    <dbReference type="NCBI Taxonomy" id="208326"/>
    <lineage>
        <taxon>Eukaryota</taxon>
        <taxon>Metazoa</taxon>
        <taxon>Chordata</taxon>
        <taxon>Craniata</taxon>
        <taxon>Vertebrata</taxon>
        <taxon>Euteleostomi</taxon>
        <taxon>Actinopterygii</taxon>
        <taxon>Neopterygii</taxon>
        <taxon>Teleostei</taxon>
        <taxon>Neoteleostei</taxon>
        <taxon>Acanthomorphata</taxon>
        <taxon>Ovalentaria</taxon>
        <taxon>Atherinomorphae</taxon>
        <taxon>Cyprinodontiformes</taxon>
        <taxon>Goodeidae</taxon>
        <taxon>Ataeniobius</taxon>
    </lineage>
</organism>
<evidence type="ECO:0000256" key="6">
    <source>
        <dbReference type="ARBA" id="ARBA00023136"/>
    </source>
</evidence>
<dbReference type="PANTHER" id="PTHR25466:SF14">
    <property type="entry name" value="BUTYROPHILIN SUBFAMILY 2 MEMBER A2-LIKE-RELATED"/>
    <property type="match status" value="1"/>
</dbReference>
<dbReference type="InterPro" id="IPR051713">
    <property type="entry name" value="T-cell_Activation_Regulation"/>
</dbReference>
<evidence type="ECO:0000313" key="13">
    <source>
        <dbReference type="EMBL" id="MED6250114.1"/>
    </source>
</evidence>
<dbReference type="InterPro" id="IPR013106">
    <property type="entry name" value="Ig_V-set"/>
</dbReference>
<evidence type="ECO:0000256" key="2">
    <source>
        <dbReference type="ARBA" id="ARBA00022475"/>
    </source>
</evidence>
<comment type="caution">
    <text evidence="13">The sequence shown here is derived from an EMBL/GenBank/DDBJ whole genome shotgun (WGS) entry which is preliminary data.</text>
</comment>
<dbReference type="InterPro" id="IPR007110">
    <property type="entry name" value="Ig-like_dom"/>
</dbReference>
<dbReference type="InterPro" id="IPR013783">
    <property type="entry name" value="Ig-like_fold"/>
</dbReference>
<evidence type="ECO:0000256" key="1">
    <source>
        <dbReference type="ARBA" id="ARBA00004251"/>
    </source>
</evidence>
<keyword evidence="7" id="KW-1015">Disulfide bond</keyword>
<keyword evidence="9" id="KW-0325">Glycoprotein</keyword>
<dbReference type="Pfam" id="PF07686">
    <property type="entry name" value="V-set"/>
    <property type="match status" value="1"/>
</dbReference>
<keyword evidence="8" id="KW-0675">Receptor</keyword>
<keyword evidence="4 11" id="KW-0732">Signal</keyword>
<evidence type="ECO:0000256" key="3">
    <source>
        <dbReference type="ARBA" id="ARBA00022692"/>
    </source>
</evidence>
<evidence type="ECO:0000256" key="4">
    <source>
        <dbReference type="ARBA" id="ARBA00022729"/>
    </source>
</evidence>
<feature type="domain" description="Ig-like" evidence="12">
    <location>
        <begin position="154"/>
        <end position="250"/>
    </location>
</feature>
<protein>
    <recommendedName>
        <fullName evidence="12">Ig-like domain-containing protein</fullName>
    </recommendedName>
</protein>
<keyword evidence="10" id="KW-0393">Immunoglobulin domain</keyword>
<keyword evidence="2" id="KW-1003">Cell membrane</keyword>
<dbReference type="PANTHER" id="PTHR25466">
    <property type="entry name" value="T-LYMPHOCYTE ACTIVATION ANTIGEN"/>
    <property type="match status" value="1"/>
</dbReference>
<reference evidence="13 14" key="1">
    <citation type="submission" date="2021-07" db="EMBL/GenBank/DDBJ databases">
        <authorList>
            <person name="Palmer J.M."/>
        </authorList>
    </citation>
    <scope>NUCLEOTIDE SEQUENCE [LARGE SCALE GENOMIC DNA]</scope>
    <source>
        <strain evidence="13 14">AT_MEX2019</strain>
        <tissue evidence="13">Muscle</tissue>
    </source>
</reference>
<feature type="domain" description="Ig-like" evidence="12">
    <location>
        <begin position="24"/>
        <end position="137"/>
    </location>
</feature>
<dbReference type="InterPro" id="IPR036179">
    <property type="entry name" value="Ig-like_dom_sf"/>
</dbReference>
<evidence type="ECO:0000313" key="14">
    <source>
        <dbReference type="Proteomes" id="UP001345963"/>
    </source>
</evidence>
<evidence type="ECO:0000256" key="7">
    <source>
        <dbReference type="ARBA" id="ARBA00023157"/>
    </source>
</evidence>
<dbReference type="SMART" id="SM00409">
    <property type="entry name" value="IG"/>
    <property type="match status" value="2"/>
</dbReference>
<dbReference type="SUPFAM" id="SSF48726">
    <property type="entry name" value="Immunoglobulin"/>
    <property type="match status" value="2"/>
</dbReference>
<keyword evidence="3" id="KW-0812">Transmembrane</keyword>
<evidence type="ECO:0000256" key="11">
    <source>
        <dbReference type="SAM" id="SignalP"/>
    </source>
</evidence>
<sequence>MICGILLLIILNSCLCAATFVVNVTQSCYQAEENHNITLEWTFTTKPDGPWRQLFIFCRLLDPHRELDLYQVHDGFEMTDFRDHQFSGRVQSDNYLLREGRIRLHVSRLRTEDSGLYRCKVMTDGGDDSARCQLSVSGESQVIGSHDPIIATVGQNVILPCHLEPPFNMGDLTVEWKFQDVLVHLYPNRVEYLDAKQQRYKGRTSLFYYEMTNSNISLKLTNVTKEDEGNYFCSVPNLCSQVRMGNITLHVDTIDENGGQGHIGGPGGKYL</sequence>
<evidence type="ECO:0000256" key="10">
    <source>
        <dbReference type="ARBA" id="ARBA00023319"/>
    </source>
</evidence>
<feature type="signal peptide" evidence="11">
    <location>
        <begin position="1"/>
        <end position="18"/>
    </location>
</feature>
<feature type="chain" id="PRO_5046197773" description="Ig-like domain-containing protein" evidence="11">
    <location>
        <begin position="19"/>
        <end position="271"/>
    </location>
</feature>
<dbReference type="EMBL" id="JAHUTI010054888">
    <property type="protein sequence ID" value="MED6250114.1"/>
    <property type="molecule type" value="Genomic_DNA"/>
</dbReference>
<gene>
    <name evidence="13" type="ORF">ATANTOWER_024950</name>
</gene>
<keyword evidence="6" id="KW-0472">Membrane</keyword>